<keyword evidence="5" id="KW-0804">Transcription</keyword>
<dbReference type="SUPFAM" id="SSF52540">
    <property type="entry name" value="P-loop containing nucleoside triphosphate hydrolases"/>
    <property type="match status" value="1"/>
</dbReference>
<keyword evidence="1" id="KW-0547">Nucleotide-binding</keyword>
<evidence type="ECO:0000256" key="1">
    <source>
        <dbReference type="ARBA" id="ARBA00022741"/>
    </source>
</evidence>
<dbReference type="SUPFAM" id="SSF52172">
    <property type="entry name" value="CheY-like"/>
    <property type="match status" value="1"/>
</dbReference>
<dbReference type="InterPro" id="IPR009057">
    <property type="entry name" value="Homeodomain-like_sf"/>
</dbReference>
<dbReference type="Pfam" id="PF00072">
    <property type="entry name" value="Response_reg"/>
    <property type="match status" value="1"/>
</dbReference>
<dbReference type="InterPro" id="IPR027417">
    <property type="entry name" value="P-loop_NTPase"/>
</dbReference>
<dbReference type="GO" id="GO:0006355">
    <property type="term" value="P:regulation of DNA-templated transcription"/>
    <property type="evidence" value="ECO:0007669"/>
    <property type="project" value="InterPro"/>
</dbReference>
<dbReference type="PROSITE" id="PS00676">
    <property type="entry name" value="SIGMA54_INTERACT_2"/>
    <property type="match status" value="1"/>
</dbReference>
<keyword evidence="4" id="KW-0238">DNA-binding</keyword>
<proteinExistence type="predicted"/>
<name>A0A3B0X3Q2_9ZZZZ</name>
<sequence length="453" mass="51507">MNTRVHFIDDDPSAGDLFRRFARNKNYSILIFKNPLDALKDIRENGSDLVITDLSMPNMSGLELLEHIRQTDIEVPVIMITGFSTEENAIKALRLGATDFIKKPYDADELLKQVDQVLQKSSDRKTEKSKRPGIKDKQDQFGMIGRSTALSKIYTIIDKISDIRCNVIIEGESGTGKELVAHALHNHSVFSDQPFIVIDCGSLTDTLLESELFGHEKGAFTGATQTKQGLLEVANGGTIFLDEICNISDTMQMKLMRAVQAQTINRVGGIKPINIDVRFVVATNRNIEEMIEAGQFRHDLYHRLNVVKITMPPLREREEDLLLLIEHFINEFKERYQRNIKHFDKASIEKLKTYSWPGNIRELRNMVERHIALADGPILSIDQVLLDSGSNNGIDADSPTLEELEKRYIFKTLDRCNDNKEQTATLLGINKSTLWRKLQSWQKSDSDNHSNDH</sequence>
<dbReference type="InterPro" id="IPR003593">
    <property type="entry name" value="AAA+_ATPase"/>
</dbReference>
<dbReference type="GO" id="GO:0005524">
    <property type="term" value="F:ATP binding"/>
    <property type="evidence" value="ECO:0007669"/>
    <property type="project" value="UniProtKB-KW"/>
</dbReference>
<dbReference type="Gene3D" id="1.10.10.60">
    <property type="entry name" value="Homeodomain-like"/>
    <property type="match status" value="1"/>
</dbReference>
<evidence type="ECO:0000259" key="6">
    <source>
        <dbReference type="PROSITE" id="PS50045"/>
    </source>
</evidence>
<evidence type="ECO:0000313" key="8">
    <source>
        <dbReference type="EMBL" id="VAW62938.1"/>
    </source>
</evidence>
<dbReference type="InterPro" id="IPR058031">
    <property type="entry name" value="AAA_lid_NorR"/>
</dbReference>
<dbReference type="Gene3D" id="1.10.8.60">
    <property type="match status" value="1"/>
</dbReference>
<dbReference type="FunFam" id="3.40.50.300:FF:000006">
    <property type="entry name" value="DNA-binding transcriptional regulator NtrC"/>
    <property type="match status" value="1"/>
</dbReference>
<accession>A0A3B0X3Q2</accession>
<feature type="domain" description="Sigma-54 factor interaction" evidence="6">
    <location>
        <begin position="143"/>
        <end position="372"/>
    </location>
</feature>
<evidence type="ECO:0000256" key="2">
    <source>
        <dbReference type="ARBA" id="ARBA00022840"/>
    </source>
</evidence>
<dbReference type="PANTHER" id="PTHR32071">
    <property type="entry name" value="TRANSCRIPTIONAL REGULATORY PROTEIN"/>
    <property type="match status" value="1"/>
</dbReference>
<dbReference type="SMART" id="SM00382">
    <property type="entry name" value="AAA"/>
    <property type="match status" value="1"/>
</dbReference>
<dbReference type="AlphaFoldDB" id="A0A3B0X3Q2"/>
<dbReference type="SMART" id="SM00448">
    <property type="entry name" value="REC"/>
    <property type="match status" value="1"/>
</dbReference>
<evidence type="ECO:0000256" key="4">
    <source>
        <dbReference type="ARBA" id="ARBA00023125"/>
    </source>
</evidence>
<dbReference type="GO" id="GO:0000160">
    <property type="term" value="P:phosphorelay signal transduction system"/>
    <property type="evidence" value="ECO:0007669"/>
    <property type="project" value="InterPro"/>
</dbReference>
<evidence type="ECO:0000256" key="3">
    <source>
        <dbReference type="ARBA" id="ARBA00023015"/>
    </source>
</evidence>
<dbReference type="Pfam" id="PF25601">
    <property type="entry name" value="AAA_lid_14"/>
    <property type="match status" value="1"/>
</dbReference>
<dbReference type="InterPro" id="IPR025943">
    <property type="entry name" value="Sigma_54_int_dom_ATP-bd_2"/>
</dbReference>
<reference evidence="8" key="1">
    <citation type="submission" date="2018-06" db="EMBL/GenBank/DDBJ databases">
        <authorList>
            <person name="Zhirakovskaya E."/>
        </authorList>
    </citation>
    <scope>NUCLEOTIDE SEQUENCE</scope>
</reference>
<protein>
    <submittedName>
        <fullName evidence="8">Response regulator of zinc sigma-54-dependent two-component system</fullName>
    </submittedName>
</protein>
<dbReference type="Gene3D" id="3.40.50.300">
    <property type="entry name" value="P-loop containing nucleotide triphosphate hydrolases"/>
    <property type="match status" value="1"/>
</dbReference>
<dbReference type="Pfam" id="PF00158">
    <property type="entry name" value="Sigma54_activat"/>
    <property type="match status" value="1"/>
</dbReference>
<dbReference type="InterPro" id="IPR025944">
    <property type="entry name" value="Sigma_54_int_dom_CS"/>
</dbReference>
<dbReference type="Gene3D" id="3.40.50.2300">
    <property type="match status" value="1"/>
</dbReference>
<dbReference type="EMBL" id="UOFH01000233">
    <property type="protein sequence ID" value="VAW62938.1"/>
    <property type="molecule type" value="Genomic_DNA"/>
</dbReference>
<dbReference type="InterPro" id="IPR011006">
    <property type="entry name" value="CheY-like_superfamily"/>
</dbReference>
<dbReference type="PROSITE" id="PS50110">
    <property type="entry name" value="RESPONSE_REGULATORY"/>
    <property type="match status" value="1"/>
</dbReference>
<dbReference type="InterPro" id="IPR002078">
    <property type="entry name" value="Sigma_54_int"/>
</dbReference>
<organism evidence="8">
    <name type="scientific">hydrothermal vent metagenome</name>
    <dbReference type="NCBI Taxonomy" id="652676"/>
    <lineage>
        <taxon>unclassified sequences</taxon>
        <taxon>metagenomes</taxon>
        <taxon>ecological metagenomes</taxon>
    </lineage>
</organism>
<dbReference type="GO" id="GO:0043565">
    <property type="term" value="F:sequence-specific DNA binding"/>
    <property type="evidence" value="ECO:0007669"/>
    <property type="project" value="InterPro"/>
</dbReference>
<dbReference type="InterPro" id="IPR025662">
    <property type="entry name" value="Sigma_54_int_dom_ATP-bd_1"/>
</dbReference>
<dbReference type="PROSITE" id="PS50045">
    <property type="entry name" value="SIGMA54_INTERACT_4"/>
    <property type="match status" value="1"/>
</dbReference>
<dbReference type="CDD" id="cd00009">
    <property type="entry name" value="AAA"/>
    <property type="match status" value="1"/>
</dbReference>
<gene>
    <name evidence="8" type="ORF">MNBD_GAMMA08-2481</name>
</gene>
<keyword evidence="3" id="KW-0805">Transcription regulation</keyword>
<evidence type="ECO:0000259" key="7">
    <source>
        <dbReference type="PROSITE" id="PS50110"/>
    </source>
</evidence>
<dbReference type="PROSITE" id="PS00675">
    <property type="entry name" value="SIGMA54_INTERACT_1"/>
    <property type="match status" value="1"/>
</dbReference>
<evidence type="ECO:0000256" key="5">
    <source>
        <dbReference type="ARBA" id="ARBA00023163"/>
    </source>
</evidence>
<feature type="domain" description="Response regulatory" evidence="7">
    <location>
        <begin position="4"/>
        <end position="118"/>
    </location>
</feature>
<dbReference type="SUPFAM" id="SSF46689">
    <property type="entry name" value="Homeodomain-like"/>
    <property type="match status" value="1"/>
</dbReference>
<keyword evidence="2" id="KW-0067">ATP-binding</keyword>
<dbReference type="PROSITE" id="PS00688">
    <property type="entry name" value="SIGMA54_INTERACT_3"/>
    <property type="match status" value="1"/>
</dbReference>
<dbReference type="InterPro" id="IPR001789">
    <property type="entry name" value="Sig_transdc_resp-reg_receiver"/>
</dbReference>
<dbReference type="InterPro" id="IPR002197">
    <property type="entry name" value="HTH_Fis"/>
</dbReference>
<dbReference type="PANTHER" id="PTHR32071:SF81">
    <property type="entry name" value="PROPIONATE CATABOLISM OPERON REGULATORY PROTEIN"/>
    <property type="match status" value="1"/>
</dbReference>
<dbReference type="Pfam" id="PF02954">
    <property type="entry name" value="HTH_8"/>
    <property type="match status" value="1"/>
</dbReference>